<dbReference type="GO" id="GO:0005956">
    <property type="term" value="C:protein kinase CK2 complex"/>
    <property type="evidence" value="ECO:0007669"/>
    <property type="project" value="UniProtKB-UniRule"/>
</dbReference>
<protein>
    <recommendedName>
        <fullName evidence="3">Casein kinase II subunit beta</fullName>
        <shortName evidence="3">CK II beta</shortName>
    </recommendedName>
</protein>
<proteinExistence type="inferred from homology"/>
<dbReference type="InterPro" id="IPR000704">
    <property type="entry name" value="Casein_kinase_II_reg-sub"/>
</dbReference>
<dbReference type="GO" id="GO:0005737">
    <property type="term" value="C:cytoplasm"/>
    <property type="evidence" value="ECO:0007669"/>
    <property type="project" value="TreeGrafter"/>
</dbReference>
<sequence length="290" mass="33561">MEDNFNLTGLSSVVPYYQDALEMILDLEANPDEQNDDDPIITTNSYSDAGLLRQLPVAPEEDDGLWKEDVLEKRRGRVEASVIEPYARMLYGLIHQRYITTRNGLRLMAERYASEVFGTCPRFYCAKCPVIPIGRYDEAGIENVKLYCPCCLDIYNPSSIYLTVDGAHFGTSYAHLMFQSFKELVPLARPHIYQPKISGFRVNERSRSGPRMQWLRMRPPQYIDPNDTDDYDNDDQDDIEHPDQLDEEEDQIRSYQVIEHTTDNLSQVAGQMEDCHLQESSINGFLRRWI</sequence>
<comment type="similarity">
    <text evidence="1 3">Belongs to the casein kinase 2 subunit beta family.</text>
</comment>
<dbReference type="AlphaFoldDB" id="A0A163K5T4"/>
<dbReference type="PRINTS" id="PR00472">
    <property type="entry name" value="CASNKINASEII"/>
</dbReference>
<gene>
    <name evidence="5" type="primary">ABSGL_11446.1 scaffold 12295</name>
</gene>
<feature type="region of interest" description="Disordered" evidence="4">
    <location>
        <begin position="214"/>
        <end position="249"/>
    </location>
</feature>
<dbReference type="SMART" id="SM01085">
    <property type="entry name" value="CK_II_beta"/>
    <property type="match status" value="1"/>
</dbReference>
<dbReference type="GO" id="GO:0006359">
    <property type="term" value="P:regulation of transcription by RNA polymerase III"/>
    <property type="evidence" value="ECO:0007669"/>
    <property type="project" value="TreeGrafter"/>
</dbReference>
<organism evidence="5">
    <name type="scientific">Absidia glauca</name>
    <name type="common">Pin mould</name>
    <dbReference type="NCBI Taxonomy" id="4829"/>
    <lineage>
        <taxon>Eukaryota</taxon>
        <taxon>Fungi</taxon>
        <taxon>Fungi incertae sedis</taxon>
        <taxon>Mucoromycota</taxon>
        <taxon>Mucoromycotina</taxon>
        <taxon>Mucoromycetes</taxon>
        <taxon>Mucorales</taxon>
        <taxon>Cunninghamellaceae</taxon>
        <taxon>Absidia</taxon>
    </lineage>
</organism>
<feature type="compositionally biased region" description="Acidic residues" evidence="4">
    <location>
        <begin position="226"/>
        <end position="238"/>
    </location>
</feature>
<dbReference type="InterPro" id="IPR016149">
    <property type="entry name" value="Casein_kin_II_reg-sub_N"/>
</dbReference>
<dbReference type="Proteomes" id="UP000078561">
    <property type="component" value="Unassembled WGS sequence"/>
</dbReference>
<dbReference type="Pfam" id="PF01214">
    <property type="entry name" value="CK_II_beta"/>
    <property type="match status" value="1"/>
</dbReference>
<comment type="subunit">
    <text evidence="3">Tetramer of two alpha and two beta subunits.</text>
</comment>
<dbReference type="Gene3D" id="1.10.1820.10">
    <property type="entry name" value="protein kinase ck2 holoenzyme, chain C, domain 1"/>
    <property type="match status" value="1"/>
</dbReference>
<evidence type="ECO:0000256" key="1">
    <source>
        <dbReference type="ARBA" id="ARBA00006941"/>
    </source>
</evidence>
<dbReference type="SUPFAM" id="SSF57798">
    <property type="entry name" value="Casein kinase II beta subunit"/>
    <property type="match status" value="1"/>
</dbReference>
<dbReference type="PANTHER" id="PTHR11740">
    <property type="entry name" value="CASEIN KINASE II SUBUNIT BETA"/>
    <property type="match status" value="1"/>
</dbReference>
<accession>A0A163K5T4</accession>
<dbReference type="Gene3D" id="2.20.25.20">
    <property type="match status" value="1"/>
</dbReference>
<evidence type="ECO:0000256" key="3">
    <source>
        <dbReference type="RuleBase" id="RU361268"/>
    </source>
</evidence>
<dbReference type="STRING" id="4829.A0A163K5T4"/>
<dbReference type="OrthoDB" id="2275560at2759"/>
<dbReference type="InParanoid" id="A0A163K5T4"/>
<dbReference type="EMBL" id="LT554468">
    <property type="protein sequence ID" value="SAM05571.1"/>
    <property type="molecule type" value="Genomic_DNA"/>
</dbReference>
<evidence type="ECO:0000313" key="5">
    <source>
        <dbReference type="EMBL" id="SAM05571.1"/>
    </source>
</evidence>
<reference evidence="5" key="1">
    <citation type="submission" date="2016-04" db="EMBL/GenBank/DDBJ databases">
        <authorList>
            <person name="Evans L.H."/>
            <person name="Alamgir A."/>
            <person name="Owens N."/>
            <person name="Weber N.D."/>
            <person name="Virtaneva K."/>
            <person name="Barbian K."/>
            <person name="Babar A."/>
            <person name="Rosenke K."/>
        </authorList>
    </citation>
    <scope>NUCLEOTIDE SEQUENCE [LARGE SCALE GENOMIC DNA]</scope>
    <source>
        <strain evidence="5">CBS 101.48</strain>
    </source>
</reference>
<name>A0A163K5T4_ABSGL</name>
<dbReference type="InterPro" id="IPR035991">
    <property type="entry name" value="Casein_kinase_II_beta-like"/>
</dbReference>
<dbReference type="GO" id="GO:0019887">
    <property type="term" value="F:protein kinase regulator activity"/>
    <property type="evidence" value="ECO:0007669"/>
    <property type="project" value="InterPro"/>
</dbReference>
<evidence type="ECO:0000256" key="4">
    <source>
        <dbReference type="SAM" id="MobiDB-lite"/>
    </source>
</evidence>
<dbReference type="GO" id="GO:0034456">
    <property type="term" value="C:UTP-C complex"/>
    <property type="evidence" value="ECO:0007669"/>
    <property type="project" value="TreeGrafter"/>
</dbReference>
<evidence type="ECO:0000256" key="2">
    <source>
        <dbReference type="ARBA" id="ARBA00045899"/>
    </source>
</evidence>
<keyword evidence="6" id="KW-1185">Reference proteome</keyword>
<evidence type="ECO:0000313" key="6">
    <source>
        <dbReference type="Proteomes" id="UP000078561"/>
    </source>
</evidence>
<dbReference type="PANTHER" id="PTHR11740:SF0">
    <property type="entry name" value="CASEIN KINASE II SUBUNIT BETA"/>
    <property type="match status" value="1"/>
</dbReference>
<dbReference type="FunFam" id="2.20.25.20:FF:000001">
    <property type="entry name" value="Casein kinase II subunit beta"/>
    <property type="match status" value="1"/>
</dbReference>
<comment type="function">
    <text evidence="2 3">Regulatory subunit of casein kinase II/CK2. As part of the kinase complex regulates the basal catalytic activity of the alpha subunit a constitutively active serine/threonine-protein kinase that phosphorylates a large number of substrates containing acidic residues C-terminal to the phosphorylated serine or threonine.</text>
</comment>